<name>A0A0F9HVR2_9ZZZZ</name>
<accession>A0A0F9HVR2</accession>
<evidence type="ECO:0000256" key="1">
    <source>
        <dbReference type="SAM" id="Phobius"/>
    </source>
</evidence>
<dbReference type="AlphaFoldDB" id="A0A0F9HVR2"/>
<gene>
    <name evidence="2" type="ORF">LCGC14_1736020</name>
</gene>
<reference evidence="2" key="1">
    <citation type="journal article" date="2015" name="Nature">
        <title>Complex archaea that bridge the gap between prokaryotes and eukaryotes.</title>
        <authorList>
            <person name="Spang A."/>
            <person name="Saw J.H."/>
            <person name="Jorgensen S.L."/>
            <person name="Zaremba-Niedzwiedzka K."/>
            <person name="Martijn J."/>
            <person name="Lind A.E."/>
            <person name="van Eijk R."/>
            <person name="Schleper C."/>
            <person name="Guy L."/>
            <person name="Ettema T.J."/>
        </authorList>
    </citation>
    <scope>NUCLEOTIDE SEQUENCE</scope>
</reference>
<feature type="transmembrane region" description="Helical" evidence="1">
    <location>
        <begin position="27"/>
        <end position="48"/>
    </location>
</feature>
<keyword evidence="1" id="KW-0812">Transmembrane</keyword>
<keyword evidence="1" id="KW-0472">Membrane</keyword>
<protein>
    <submittedName>
        <fullName evidence="2">Uncharacterized protein</fullName>
    </submittedName>
</protein>
<dbReference type="EMBL" id="LAZR01015818">
    <property type="protein sequence ID" value="KKM07237.1"/>
    <property type="molecule type" value="Genomic_DNA"/>
</dbReference>
<evidence type="ECO:0000313" key="2">
    <source>
        <dbReference type="EMBL" id="KKM07237.1"/>
    </source>
</evidence>
<comment type="caution">
    <text evidence="2">The sequence shown here is derived from an EMBL/GenBank/DDBJ whole genome shotgun (WGS) entry which is preliminary data.</text>
</comment>
<proteinExistence type="predicted"/>
<keyword evidence="1" id="KW-1133">Transmembrane helix</keyword>
<sequence length="53" mass="5822">MKVLAWMFLGAIPISMGVFFSLEVGVWWAGPVLLGGSTLFVIVLIWAIRTVVE</sequence>
<organism evidence="2">
    <name type="scientific">marine sediment metagenome</name>
    <dbReference type="NCBI Taxonomy" id="412755"/>
    <lineage>
        <taxon>unclassified sequences</taxon>
        <taxon>metagenomes</taxon>
        <taxon>ecological metagenomes</taxon>
    </lineage>
</organism>